<dbReference type="InterPro" id="IPR040750">
    <property type="entry name" value="eIF3m_C_helix"/>
</dbReference>
<dbReference type="PANTHER" id="PTHR15350:SF2">
    <property type="entry name" value="EUKARYOTIC TRANSLATION INITIATION FACTOR 3 SUBUNIT M"/>
    <property type="match status" value="1"/>
</dbReference>
<dbReference type="SUPFAM" id="SSF48371">
    <property type="entry name" value="ARM repeat"/>
    <property type="match status" value="1"/>
</dbReference>
<keyword evidence="4 5" id="KW-0648">Protein biosynthesis</keyword>
<dbReference type="GO" id="GO:0016282">
    <property type="term" value="C:eukaryotic 43S preinitiation complex"/>
    <property type="evidence" value="ECO:0007669"/>
    <property type="project" value="UniProtKB-UniRule"/>
</dbReference>
<dbReference type="GO" id="GO:0071541">
    <property type="term" value="C:eukaryotic translation initiation factor 3 complex, eIF3m"/>
    <property type="evidence" value="ECO:0007669"/>
    <property type="project" value="UniProtKB-UniRule"/>
</dbReference>
<gene>
    <name evidence="7" type="ORF">DFP72DRAFT_803247</name>
</gene>
<dbReference type="InterPro" id="IPR000717">
    <property type="entry name" value="PCI_dom"/>
</dbReference>
<sequence>MASQADSVSIFAEGTFEEQILELLNYVARSRPEEERASFIAPFQESLKSVEDDSSKKAVLKSVLKEVNGLGEGSEKEVEGFFNLIYAHLFSLFPSTSPEAKELLESLLPTISSTPVDRLPIAYQVLSNLFNSLPRNSPLRNYVYSTILNLAVSNDDLASLQLSQTEVSKWLSEWDISDDEKAAFLKYIVDAFAKADDPAQSYQYSLQYVQKLSPSSDAAKAAAVQLISDALRLTDNFDFDALFKLDAVVAIKDHELFSLLQVFLNGGLKEFSSWQESHPGVLEKHNLDSTQLQRKIRLLTLASLASQYVGQHLPYAKIAEALQLSDVADVEKWVIDVIRASLVWGKLSQNTQSLLVTRATARSFEREQWEVLEKRLLAWKAGLAGVLEVVANAKRMAGHAPAATAA</sequence>
<dbReference type="PANTHER" id="PTHR15350">
    <property type="entry name" value="COP9 SIGNALOSOME COMPLEX SUBUNIT 7/DENDRITIC CELL PROTEIN GA17"/>
    <property type="match status" value="1"/>
</dbReference>
<dbReference type="GO" id="GO:0003743">
    <property type="term" value="F:translation initiation factor activity"/>
    <property type="evidence" value="ECO:0007669"/>
    <property type="project" value="UniProtKB-UniRule"/>
</dbReference>
<evidence type="ECO:0000256" key="1">
    <source>
        <dbReference type="ARBA" id="ARBA00008482"/>
    </source>
</evidence>
<accession>A0A8H6MEE0</accession>
<dbReference type="Proteomes" id="UP000521943">
    <property type="component" value="Unassembled WGS sequence"/>
</dbReference>
<keyword evidence="3 5" id="KW-0396">Initiation factor</keyword>
<dbReference type="OrthoDB" id="10267031at2759"/>
<evidence type="ECO:0000313" key="7">
    <source>
        <dbReference type="EMBL" id="KAF6762021.1"/>
    </source>
</evidence>
<keyword evidence="8" id="KW-1185">Reference proteome</keyword>
<comment type="subunit">
    <text evidence="5">Component of the eukaryotic translation initiation factor 3 (eIF-3) complex.</text>
</comment>
<comment type="function">
    <text evidence="5">Component of the eukaryotic translation initiation factor 3 (eIF-3) complex, which is involved in protein synthesis of a specialized repertoire of mRNAs and, together with other initiation factors, stimulates binding of mRNA and methionyl-tRNAi to the 40S ribosome. The eIF-3 complex specifically targets and initiates translation of a subset of mRNAs involved in cell proliferation.</text>
</comment>
<dbReference type="AlphaFoldDB" id="A0A8H6MEE0"/>
<dbReference type="Pfam" id="PF01399">
    <property type="entry name" value="PCI"/>
    <property type="match status" value="1"/>
</dbReference>
<comment type="similarity">
    <text evidence="5">Belongs to the eIF-3 subunit M family.</text>
</comment>
<dbReference type="PROSITE" id="PS50250">
    <property type="entry name" value="PCI"/>
    <property type="match status" value="1"/>
</dbReference>
<dbReference type="GO" id="GO:0001732">
    <property type="term" value="P:formation of cytoplasmic translation initiation complex"/>
    <property type="evidence" value="ECO:0007669"/>
    <property type="project" value="UniProtKB-UniRule"/>
</dbReference>
<dbReference type="InterPro" id="IPR016024">
    <property type="entry name" value="ARM-type_fold"/>
</dbReference>
<evidence type="ECO:0000313" key="8">
    <source>
        <dbReference type="Proteomes" id="UP000521943"/>
    </source>
</evidence>
<dbReference type="EMBL" id="JACGCI010000008">
    <property type="protein sequence ID" value="KAF6762021.1"/>
    <property type="molecule type" value="Genomic_DNA"/>
</dbReference>
<dbReference type="GO" id="GO:0033290">
    <property type="term" value="C:eukaryotic 48S preinitiation complex"/>
    <property type="evidence" value="ECO:0007669"/>
    <property type="project" value="UniProtKB-UniRule"/>
</dbReference>
<organism evidence="7 8">
    <name type="scientific">Ephemerocybe angulata</name>
    <dbReference type="NCBI Taxonomy" id="980116"/>
    <lineage>
        <taxon>Eukaryota</taxon>
        <taxon>Fungi</taxon>
        <taxon>Dikarya</taxon>
        <taxon>Basidiomycota</taxon>
        <taxon>Agaricomycotina</taxon>
        <taxon>Agaricomycetes</taxon>
        <taxon>Agaricomycetidae</taxon>
        <taxon>Agaricales</taxon>
        <taxon>Agaricineae</taxon>
        <taxon>Psathyrellaceae</taxon>
        <taxon>Ephemerocybe</taxon>
    </lineage>
</organism>
<dbReference type="InterPro" id="IPR045237">
    <property type="entry name" value="COPS7/eIF3m"/>
</dbReference>
<dbReference type="Pfam" id="PF18005">
    <property type="entry name" value="eIF3m_C_helix"/>
    <property type="match status" value="1"/>
</dbReference>
<keyword evidence="2 5" id="KW-0963">Cytoplasm</keyword>
<reference evidence="7 8" key="1">
    <citation type="submission" date="2020-07" db="EMBL/GenBank/DDBJ databases">
        <title>Comparative genomics of pyrophilous fungi reveals a link between fire events and developmental genes.</title>
        <authorList>
            <consortium name="DOE Joint Genome Institute"/>
            <person name="Steindorff A.S."/>
            <person name="Carver A."/>
            <person name="Calhoun S."/>
            <person name="Stillman K."/>
            <person name="Liu H."/>
            <person name="Lipzen A."/>
            <person name="Pangilinan J."/>
            <person name="Labutti K."/>
            <person name="Bruns T.D."/>
            <person name="Grigoriev I.V."/>
        </authorList>
    </citation>
    <scope>NUCLEOTIDE SEQUENCE [LARGE SCALE GENOMIC DNA]</scope>
    <source>
        <strain evidence="7 8">CBS 144469</strain>
    </source>
</reference>
<comment type="similarity">
    <text evidence="1">Belongs to the CSN7/EIF3M family. CSN7 subfamily.</text>
</comment>
<evidence type="ECO:0000256" key="5">
    <source>
        <dbReference type="HAMAP-Rule" id="MF_03012"/>
    </source>
</evidence>
<dbReference type="InterPro" id="IPR027528">
    <property type="entry name" value="eIF3m"/>
</dbReference>
<comment type="subcellular location">
    <subcellularLocation>
        <location evidence="5">Cytoplasm</location>
    </subcellularLocation>
</comment>
<name>A0A8H6MEE0_9AGAR</name>
<comment type="caution">
    <text evidence="7">The sequence shown here is derived from an EMBL/GenBank/DDBJ whole genome shotgun (WGS) entry which is preliminary data.</text>
</comment>
<proteinExistence type="inferred from homology"/>
<evidence type="ECO:0000256" key="3">
    <source>
        <dbReference type="ARBA" id="ARBA00022540"/>
    </source>
</evidence>
<protein>
    <recommendedName>
        <fullName evidence="5">Eukaryotic translation initiation factor 3 subunit M</fullName>
        <shortName evidence="5">eIF3m</shortName>
    </recommendedName>
</protein>
<dbReference type="SMART" id="SM00088">
    <property type="entry name" value="PINT"/>
    <property type="match status" value="1"/>
</dbReference>
<evidence type="ECO:0000256" key="4">
    <source>
        <dbReference type="ARBA" id="ARBA00022917"/>
    </source>
</evidence>
<evidence type="ECO:0000256" key="2">
    <source>
        <dbReference type="ARBA" id="ARBA00022490"/>
    </source>
</evidence>
<dbReference type="HAMAP" id="MF_03012">
    <property type="entry name" value="eIF3m"/>
    <property type="match status" value="1"/>
</dbReference>
<feature type="domain" description="PCI" evidence="6">
    <location>
        <begin position="199"/>
        <end position="361"/>
    </location>
</feature>
<evidence type="ECO:0000259" key="6">
    <source>
        <dbReference type="PROSITE" id="PS50250"/>
    </source>
</evidence>